<dbReference type="Proteomes" id="UP000287651">
    <property type="component" value="Unassembled WGS sequence"/>
</dbReference>
<reference evidence="1 2" key="1">
    <citation type="journal article" date="2014" name="Agronomy (Basel)">
        <title>A Draft Genome Sequence for Ensete ventricosum, the Drought-Tolerant Tree Against Hunger.</title>
        <authorList>
            <person name="Harrison J."/>
            <person name="Moore K.A."/>
            <person name="Paszkiewicz K."/>
            <person name="Jones T."/>
            <person name="Grant M."/>
            <person name="Ambacheew D."/>
            <person name="Muzemil S."/>
            <person name="Studholme D.J."/>
        </authorList>
    </citation>
    <scope>NUCLEOTIDE SEQUENCE [LARGE SCALE GENOMIC DNA]</scope>
</reference>
<accession>A0A426XIS8</accession>
<dbReference type="AlphaFoldDB" id="A0A426XIS8"/>
<evidence type="ECO:0000313" key="1">
    <source>
        <dbReference type="EMBL" id="RRT39385.1"/>
    </source>
</evidence>
<gene>
    <name evidence="1" type="ORF">B296_00059182</name>
</gene>
<dbReference type="EMBL" id="AMZH03020229">
    <property type="protein sequence ID" value="RRT39385.1"/>
    <property type="molecule type" value="Genomic_DNA"/>
</dbReference>
<protein>
    <submittedName>
        <fullName evidence="1">Uncharacterized protein</fullName>
    </submittedName>
</protein>
<proteinExistence type="predicted"/>
<organism evidence="1 2">
    <name type="scientific">Ensete ventricosum</name>
    <name type="common">Abyssinian banana</name>
    <name type="synonym">Musa ensete</name>
    <dbReference type="NCBI Taxonomy" id="4639"/>
    <lineage>
        <taxon>Eukaryota</taxon>
        <taxon>Viridiplantae</taxon>
        <taxon>Streptophyta</taxon>
        <taxon>Embryophyta</taxon>
        <taxon>Tracheophyta</taxon>
        <taxon>Spermatophyta</taxon>
        <taxon>Magnoliopsida</taxon>
        <taxon>Liliopsida</taxon>
        <taxon>Zingiberales</taxon>
        <taxon>Musaceae</taxon>
        <taxon>Ensete</taxon>
    </lineage>
</organism>
<comment type="caution">
    <text evidence="1">The sequence shown here is derived from an EMBL/GenBank/DDBJ whole genome shotgun (WGS) entry which is preliminary data.</text>
</comment>
<evidence type="ECO:0000313" key="2">
    <source>
        <dbReference type="Proteomes" id="UP000287651"/>
    </source>
</evidence>
<name>A0A426XIS8_ENSVE</name>
<sequence>MSSSGSSSSLPWSTTGSFIRVADGIAAEAKSRPEVVGCTGKPEATTISSSSGVMTPVDTKVFMALVVMRPCYDYDSTVTVQCLAEVRQCFFIPREYELYVSLLG</sequence>